<dbReference type="InterPro" id="IPR010090">
    <property type="entry name" value="Phage_tape_meas"/>
</dbReference>
<dbReference type="AlphaFoldDB" id="A0A917XPH7"/>
<accession>A0A917XPH7</accession>
<feature type="domain" description="Phage tail tape measure protein" evidence="2">
    <location>
        <begin position="90"/>
        <end position="288"/>
    </location>
</feature>
<keyword evidence="1" id="KW-1133">Transmembrane helix</keyword>
<keyword evidence="1" id="KW-0472">Membrane</keyword>
<dbReference type="Pfam" id="PF10145">
    <property type="entry name" value="PhageMin_Tail"/>
    <property type="match status" value="1"/>
</dbReference>
<evidence type="ECO:0000259" key="2">
    <source>
        <dbReference type="Pfam" id="PF10145"/>
    </source>
</evidence>
<comment type="caution">
    <text evidence="3">The sequence shown here is derived from an EMBL/GenBank/DDBJ whole genome shotgun (WGS) entry which is preliminary data.</text>
</comment>
<protein>
    <recommendedName>
        <fullName evidence="2">Phage tail tape measure protein domain-containing protein</fullName>
    </recommendedName>
</protein>
<evidence type="ECO:0000313" key="4">
    <source>
        <dbReference type="Proteomes" id="UP000653411"/>
    </source>
</evidence>
<keyword evidence="4" id="KW-1185">Reference proteome</keyword>
<reference evidence="3" key="2">
    <citation type="submission" date="2020-09" db="EMBL/GenBank/DDBJ databases">
        <authorList>
            <person name="Sun Q."/>
            <person name="Zhou Y."/>
        </authorList>
    </citation>
    <scope>NUCLEOTIDE SEQUENCE</scope>
    <source>
        <strain evidence="3">CGMCC 4.7110</strain>
    </source>
</reference>
<feature type="transmembrane region" description="Helical" evidence="1">
    <location>
        <begin position="366"/>
        <end position="387"/>
    </location>
</feature>
<sequence>MSVLDELLVRLGIDADELSTGSEEAANDVESHLSGIAAGAAGIAVGALFTEGIQSAMDITEASNQLQRQLDLTGPEAQRAGQVAGDVYAAGFGESVEEIGEAIGAVSQNLGGFANLGSSELTQLTKDAEALSHTFEFDVAESTQAAGTLIKAGLAKDGTEAFDLLTAAAQKLPPAMREELPDVIKEYSGFFHQLGFDGPQMMGVLAEASKDPTFEIDKLADAYKEFTLQIGNTSAVEAPLKTLGLSVGHIQKLVNTGQGTKAIDEVTTALKNVTDQTQRTQLQAALFGGPGEDMGNSLLSINASAAAASSGMDDAAGSAKAVADSMQASPAQAWDSIMRSVSTTLGEALAPALSTVSEYMAKNPGLLQAVIPVVLAVAVALGIWAIAQWAVNSALLANPVTWIILGIVALVAIIVMIATRTTWFQDIWHAMTQGMVSAWNWLWNAIQSNTVLGWLIAYIRFNITLALAIFGWLSALPGRVAGWFEGVRDGAVNKTLALISWLRGLPGRILGAIGSMNDLLYNAGRSVIQGLLNGIMSMLGSLRSKLSNVTSMIPDWKGPMDVDLRLLTPSGKAIMTGLMDGIDDQVPVLERQLGAVTTSIPGNVNASVGTAAAASSASELTLRFEGSEDEFNQFLRRSVHVVGGGSVQRAYGYGEG</sequence>
<dbReference type="EMBL" id="BMML01000058">
    <property type="protein sequence ID" value="GGN46805.1"/>
    <property type="molecule type" value="Genomic_DNA"/>
</dbReference>
<organism evidence="3 4">
    <name type="scientific">Streptomyces fuscichromogenes</name>
    <dbReference type="NCBI Taxonomy" id="1324013"/>
    <lineage>
        <taxon>Bacteria</taxon>
        <taxon>Bacillati</taxon>
        <taxon>Actinomycetota</taxon>
        <taxon>Actinomycetes</taxon>
        <taxon>Kitasatosporales</taxon>
        <taxon>Streptomycetaceae</taxon>
        <taxon>Streptomyces</taxon>
    </lineage>
</organism>
<gene>
    <name evidence="3" type="ORF">GCM10011578_099950</name>
</gene>
<evidence type="ECO:0000313" key="3">
    <source>
        <dbReference type="EMBL" id="GGN46805.1"/>
    </source>
</evidence>
<feature type="transmembrane region" description="Helical" evidence="1">
    <location>
        <begin position="452"/>
        <end position="473"/>
    </location>
</feature>
<name>A0A917XPH7_9ACTN</name>
<dbReference type="RefSeq" id="WP_189269662.1">
    <property type="nucleotide sequence ID" value="NZ_BMML01000058.1"/>
</dbReference>
<feature type="transmembrane region" description="Helical" evidence="1">
    <location>
        <begin position="427"/>
        <end position="446"/>
    </location>
</feature>
<dbReference type="Proteomes" id="UP000653411">
    <property type="component" value="Unassembled WGS sequence"/>
</dbReference>
<evidence type="ECO:0000256" key="1">
    <source>
        <dbReference type="SAM" id="Phobius"/>
    </source>
</evidence>
<proteinExistence type="predicted"/>
<keyword evidence="1" id="KW-0812">Transmembrane</keyword>
<reference evidence="3" key="1">
    <citation type="journal article" date="2014" name="Int. J. Syst. Evol. Microbiol.">
        <title>Complete genome sequence of Corynebacterium casei LMG S-19264T (=DSM 44701T), isolated from a smear-ripened cheese.</title>
        <authorList>
            <consortium name="US DOE Joint Genome Institute (JGI-PGF)"/>
            <person name="Walter F."/>
            <person name="Albersmeier A."/>
            <person name="Kalinowski J."/>
            <person name="Ruckert C."/>
        </authorList>
    </citation>
    <scope>NUCLEOTIDE SEQUENCE</scope>
    <source>
        <strain evidence="3">CGMCC 4.7110</strain>
    </source>
</reference>
<feature type="transmembrane region" description="Helical" evidence="1">
    <location>
        <begin position="399"/>
        <end position="418"/>
    </location>
</feature>